<dbReference type="InterPro" id="IPR029058">
    <property type="entry name" value="AB_hydrolase_fold"/>
</dbReference>
<dbReference type="Gene3D" id="3.40.50.1820">
    <property type="entry name" value="alpha/beta hydrolase"/>
    <property type="match status" value="1"/>
</dbReference>
<feature type="domain" description="AB hydrolase-1" evidence="1">
    <location>
        <begin position="8"/>
        <end position="253"/>
    </location>
</feature>
<evidence type="ECO:0000313" key="3">
    <source>
        <dbReference type="Proteomes" id="UP000193010"/>
    </source>
</evidence>
<reference evidence="2 3" key="1">
    <citation type="submission" date="2016-01" db="EMBL/GenBank/DDBJ databases">
        <title>The new phylogeny of the genus Mycobacterium.</title>
        <authorList>
            <person name="Tarcisio F."/>
            <person name="Conor M."/>
            <person name="Antonella G."/>
            <person name="Elisabetta G."/>
            <person name="Giulia F.S."/>
            <person name="Sara T."/>
            <person name="Anna F."/>
            <person name="Clotilde B."/>
            <person name="Roberto B."/>
            <person name="Veronica D.S."/>
            <person name="Fabio R."/>
            <person name="Monica P."/>
            <person name="Olivier J."/>
            <person name="Enrico T."/>
            <person name="Nicola S."/>
        </authorList>
    </citation>
    <scope>NUCLEOTIDE SEQUENCE [LARGE SCALE GENOMIC DNA]</scope>
    <source>
        <strain evidence="2 3">DSM 44852</strain>
    </source>
</reference>
<dbReference type="EMBL" id="LQOV01000004">
    <property type="protein sequence ID" value="ORV56593.1"/>
    <property type="molecule type" value="Genomic_DNA"/>
</dbReference>
<name>A0A1X1UIC1_MYCFL</name>
<sequence length="261" mass="28026">MTGDQSPLVLLHPFLLSGDVWQDVSALLSSRHQVFTPSLLGHRGGPQVRRRPATIWDVIDAAQAYLDENGLQRPHLAGNSLGGFVAIELARRGRASTVTAFSPAGFWSTGHGPAHAQAARKIRRIDIGARLTALAGPVGHLMFKPAIVRRLSLRFFNSACHGDRVAADKLVELNRTVAACSVSKEVLSTEAEQVAPLDPPPCPITLAWSEKDAIFPVSTFGKVARERLPGATFEILPDVGHVPMFDDPELVARTILTATGG</sequence>
<organism evidence="2 3">
    <name type="scientific">Mycobacterium florentinum</name>
    <dbReference type="NCBI Taxonomy" id="292462"/>
    <lineage>
        <taxon>Bacteria</taxon>
        <taxon>Bacillati</taxon>
        <taxon>Actinomycetota</taxon>
        <taxon>Actinomycetes</taxon>
        <taxon>Mycobacteriales</taxon>
        <taxon>Mycobacteriaceae</taxon>
        <taxon>Mycobacterium</taxon>
        <taxon>Mycobacterium simiae complex</taxon>
    </lineage>
</organism>
<dbReference type="GO" id="GO:0003824">
    <property type="term" value="F:catalytic activity"/>
    <property type="evidence" value="ECO:0007669"/>
    <property type="project" value="UniProtKB-ARBA"/>
</dbReference>
<comment type="caution">
    <text evidence="2">The sequence shown here is derived from an EMBL/GenBank/DDBJ whole genome shotgun (WGS) entry which is preliminary data.</text>
</comment>
<dbReference type="Pfam" id="PF12697">
    <property type="entry name" value="Abhydrolase_6"/>
    <property type="match status" value="1"/>
</dbReference>
<dbReference type="STRING" id="292462.AWC05_10345"/>
<protein>
    <recommendedName>
        <fullName evidence="1">AB hydrolase-1 domain-containing protein</fullName>
    </recommendedName>
</protein>
<gene>
    <name evidence="2" type="ORF">AWC05_10345</name>
</gene>
<evidence type="ECO:0000259" key="1">
    <source>
        <dbReference type="Pfam" id="PF12697"/>
    </source>
</evidence>
<dbReference type="PANTHER" id="PTHR43689">
    <property type="entry name" value="HYDROLASE"/>
    <property type="match status" value="1"/>
</dbReference>
<dbReference type="SUPFAM" id="SSF53474">
    <property type="entry name" value="alpha/beta-Hydrolases"/>
    <property type="match status" value="1"/>
</dbReference>
<evidence type="ECO:0000313" key="2">
    <source>
        <dbReference type="EMBL" id="ORV56593.1"/>
    </source>
</evidence>
<keyword evidence="3" id="KW-1185">Reference proteome</keyword>
<dbReference type="AlphaFoldDB" id="A0A1X1UIC1"/>
<dbReference type="Proteomes" id="UP000193010">
    <property type="component" value="Unassembled WGS sequence"/>
</dbReference>
<dbReference type="OrthoDB" id="27092at2"/>
<dbReference type="InterPro" id="IPR000073">
    <property type="entry name" value="AB_hydrolase_1"/>
</dbReference>
<accession>A0A1X1UIC1</accession>
<proteinExistence type="predicted"/>
<dbReference type="PANTHER" id="PTHR43689:SF8">
    <property type="entry name" value="ALPHA_BETA-HYDROLASES SUPERFAMILY PROTEIN"/>
    <property type="match status" value="1"/>
</dbReference>
<dbReference type="RefSeq" id="WP_085220056.1">
    <property type="nucleotide sequence ID" value="NZ_AP022576.1"/>
</dbReference>